<dbReference type="Pfam" id="PF08881">
    <property type="entry name" value="CVNH"/>
    <property type="match status" value="1"/>
</dbReference>
<organism evidence="3 4">
    <name type="scientific">Friedmanniomyces endolithicus</name>
    <dbReference type="NCBI Taxonomy" id="329885"/>
    <lineage>
        <taxon>Eukaryota</taxon>
        <taxon>Fungi</taxon>
        <taxon>Dikarya</taxon>
        <taxon>Ascomycota</taxon>
        <taxon>Pezizomycotina</taxon>
        <taxon>Dothideomycetes</taxon>
        <taxon>Dothideomycetidae</taxon>
        <taxon>Mycosphaerellales</taxon>
        <taxon>Teratosphaeriaceae</taxon>
        <taxon>Friedmanniomyces</taxon>
    </lineage>
</organism>
<sequence length="408" mass="43794">MATMECNISSLVLKMTRNPPQGGYQGGENNTNSQQSQYGAYDSREGQAYVDSDHQQPRPYGGQSHGAAQGDYGSNDQTYQQDSFLEDFFVDPRDGQNAATPHFPGAVLGEPPHTQPSPYNSGQYPTPECPPYGQPHYAPQGHYAPQDEDLTAFISQFDQLYGQVGSSSSQYPRPGFSPYDQPQYTPQSSYAPQGGNVDAFKSHFDQPYGPVDPTSSQSLPPSAEGDRGVLGALAGGAVGAYGGHQVHHSFLGGIGGAVAGSMLEDAYKKHNKPDKKDNRRGSHCSHGSSSSDSDDGRKRRGATMAGNFSASSRGVHLEGATLVAECCNSQGHHHDSRLDLNDCFTNSDGRLRWARGGNFAASSRGMQLVNGGRELEAELGDGRGGWTANRVFLDERITNDDGRLHLLS</sequence>
<feature type="region of interest" description="Disordered" evidence="1">
    <location>
        <begin position="269"/>
        <end position="309"/>
    </location>
</feature>
<feature type="compositionally biased region" description="Polar residues" evidence="1">
    <location>
        <begin position="27"/>
        <end position="38"/>
    </location>
</feature>
<comment type="caution">
    <text evidence="3">The sequence shown here is derived from an EMBL/GenBank/DDBJ whole genome shotgun (WGS) entry which is preliminary data.</text>
</comment>
<evidence type="ECO:0000256" key="1">
    <source>
        <dbReference type="SAM" id="MobiDB-lite"/>
    </source>
</evidence>
<feature type="region of interest" description="Disordered" evidence="1">
    <location>
        <begin position="1"/>
        <end position="144"/>
    </location>
</feature>
<name>A0AAN6KUE6_9PEZI</name>
<evidence type="ECO:0000313" key="4">
    <source>
        <dbReference type="Proteomes" id="UP001175353"/>
    </source>
</evidence>
<dbReference type="InterPro" id="IPR036673">
    <property type="entry name" value="Cyanovirin-N_sf"/>
</dbReference>
<dbReference type="PANTHER" id="PTHR37014">
    <property type="entry name" value="EXPRESSION LETHALITY PROTEIN HEL10, PUTATIVE (AFU_ORTHOLOGUE AFUA_1G06580)-RELATED"/>
    <property type="match status" value="1"/>
</dbReference>
<dbReference type="GO" id="GO:0019867">
    <property type="term" value="C:outer membrane"/>
    <property type="evidence" value="ECO:0007669"/>
    <property type="project" value="InterPro"/>
</dbReference>
<dbReference type="SUPFAM" id="SSF51322">
    <property type="entry name" value="Cyanovirin-N"/>
    <property type="match status" value="1"/>
</dbReference>
<dbReference type="PANTHER" id="PTHR37014:SF8">
    <property type="entry name" value="RICH PROTEIN, PUTATIVE (AFU_ORTHOLOGUE AFUA_7G04870)-RELATED"/>
    <property type="match status" value="1"/>
</dbReference>
<evidence type="ECO:0000259" key="2">
    <source>
        <dbReference type="SMART" id="SM01111"/>
    </source>
</evidence>
<dbReference type="InterPro" id="IPR008816">
    <property type="entry name" value="Gly_zipper_2TM_dom"/>
</dbReference>
<protein>
    <recommendedName>
        <fullName evidence="2">Cyanovirin-N domain-containing protein</fullName>
    </recommendedName>
</protein>
<dbReference type="AlphaFoldDB" id="A0AAN6KUE6"/>
<evidence type="ECO:0000313" key="3">
    <source>
        <dbReference type="EMBL" id="KAK1002818.1"/>
    </source>
</evidence>
<dbReference type="EMBL" id="JAUJLE010000030">
    <property type="protein sequence ID" value="KAK1002818.1"/>
    <property type="molecule type" value="Genomic_DNA"/>
</dbReference>
<accession>A0AAN6KUE6</accession>
<dbReference type="Gene3D" id="2.30.60.10">
    <property type="entry name" value="Cyanovirin-N"/>
    <property type="match status" value="1"/>
</dbReference>
<feature type="region of interest" description="Disordered" evidence="1">
    <location>
        <begin position="164"/>
        <end position="227"/>
    </location>
</feature>
<feature type="compositionally biased region" description="Polar residues" evidence="1">
    <location>
        <begin position="72"/>
        <end position="83"/>
    </location>
</feature>
<reference evidence="3" key="1">
    <citation type="submission" date="2023-06" db="EMBL/GenBank/DDBJ databases">
        <title>Black Yeasts Isolated from many extreme environments.</title>
        <authorList>
            <person name="Coleine C."/>
            <person name="Stajich J.E."/>
            <person name="Selbmann L."/>
        </authorList>
    </citation>
    <scope>NUCLEOTIDE SEQUENCE</scope>
    <source>
        <strain evidence="3">CCFEE 5200</strain>
    </source>
</reference>
<feature type="domain" description="Cyanovirin-N" evidence="2">
    <location>
        <begin position="307"/>
        <end position="406"/>
    </location>
</feature>
<feature type="compositionally biased region" description="Polar residues" evidence="1">
    <location>
        <begin position="1"/>
        <end position="10"/>
    </location>
</feature>
<feature type="compositionally biased region" description="Polar residues" evidence="1">
    <location>
        <begin position="180"/>
        <end position="191"/>
    </location>
</feature>
<dbReference type="SMART" id="SM01111">
    <property type="entry name" value="CVNH"/>
    <property type="match status" value="1"/>
</dbReference>
<proteinExistence type="predicted"/>
<dbReference type="Pfam" id="PF05433">
    <property type="entry name" value="Rick_17kDa_Anti"/>
    <property type="match status" value="1"/>
</dbReference>
<dbReference type="Proteomes" id="UP001175353">
    <property type="component" value="Unassembled WGS sequence"/>
</dbReference>
<keyword evidence="4" id="KW-1185">Reference proteome</keyword>
<dbReference type="InterPro" id="IPR011058">
    <property type="entry name" value="Cyanovirin-N"/>
</dbReference>
<gene>
    <name evidence="3" type="ORF">LTR91_004960</name>
</gene>